<proteinExistence type="predicted"/>
<reference evidence="1 2" key="1">
    <citation type="journal article" date="2019" name="Phytopathology">
        <title>A Novel Group of Rhizobium tumorigenes-Like Agrobacteria Associated with Crown Gall Disease of Rhododendron and Blueberry.</title>
        <authorList>
            <person name="Kuzmanovic N."/>
            <person name="Behrens P."/>
            <person name="Idczak E."/>
            <person name="Wagner S."/>
            <person name="Gotz M."/>
            <person name="Sproer C."/>
            <person name="Bunk B."/>
            <person name="Overmann J."/>
            <person name="Smalla K."/>
        </authorList>
    </citation>
    <scope>NUCLEOTIDE SEQUENCE [LARGE SCALE GENOMIC DNA]</scope>
    <source>
        <strain evidence="2">rho-6.2</strain>
    </source>
</reference>
<accession>A0ABY8IQE9</accession>
<organism evidence="1 2">
    <name type="scientific">Rhizobium rhododendri</name>
    <dbReference type="NCBI Taxonomy" id="2506430"/>
    <lineage>
        <taxon>Bacteria</taxon>
        <taxon>Pseudomonadati</taxon>
        <taxon>Pseudomonadota</taxon>
        <taxon>Alphaproteobacteria</taxon>
        <taxon>Hyphomicrobiales</taxon>
        <taxon>Rhizobiaceae</taxon>
        <taxon>Rhizobium/Agrobacterium group</taxon>
        <taxon>Rhizobium</taxon>
    </lineage>
</organism>
<geneLocation type="plasmid" evidence="1 2">
    <name>unnamed1</name>
</geneLocation>
<reference evidence="1 2" key="2">
    <citation type="journal article" date="2023" name="MicrobiologyOpen">
        <title>Genomics of the tumorigenes clade of the family Rhizobiaceae and description of Rhizobium rhododendri sp. nov.</title>
        <authorList>
            <person name="Kuzmanovic N."/>
            <person name="diCenzo G.C."/>
            <person name="Bunk B."/>
            <person name="Sproeer C."/>
            <person name="Fruehling A."/>
            <person name="Neumann-Schaal M."/>
            <person name="Overmann J."/>
            <person name="Smalla K."/>
        </authorList>
    </citation>
    <scope>NUCLEOTIDE SEQUENCE [LARGE SCALE GENOMIC DNA]</scope>
    <source>
        <strain evidence="2">rho-6.2</strain>
        <plasmid evidence="1 2">unnamed1</plasmid>
    </source>
</reference>
<evidence type="ECO:0000313" key="2">
    <source>
        <dbReference type="Proteomes" id="UP000318939"/>
    </source>
</evidence>
<keyword evidence="1" id="KW-0614">Plasmid</keyword>
<dbReference type="Proteomes" id="UP000318939">
    <property type="component" value="Plasmid unnamed1"/>
</dbReference>
<gene>
    <name evidence="1" type="ORF">PR018_23215</name>
</gene>
<sequence length="68" mass="7629">MENLNFDERLEDDVTNTDCRTEVYKFMSELIAKLGGRGWSEVEITVALADAADEHVMLLAKSKRGASH</sequence>
<dbReference type="EMBL" id="CP117268">
    <property type="protein sequence ID" value="WFS25180.1"/>
    <property type="molecule type" value="Genomic_DNA"/>
</dbReference>
<name>A0ABY8IQE9_9HYPH</name>
<dbReference type="RefSeq" id="WP_142832078.1">
    <property type="nucleotide sequence ID" value="NZ_CP117268.1"/>
</dbReference>
<keyword evidence="2" id="KW-1185">Reference proteome</keyword>
<evidence type="ECO:0000313" key="1">
    <source>
        <dbReference type="EMBL" id="WFS25180.1"/>
    </source>
</evidence>
<protein>
    <submittedName>
        <fullName evidence="1">Uncharacterized protein</fullName>
    </submittedName>
</protein>